<evidence type="ECO:0000313" key="2">
    <source>
        <dbReference type="Proteomes" id="UP000219338"/>
    </source>
</evidence>
<dbReference type="AlphaFoldDB" id="A0A284S1U5"/>
<accession>A0A284S1U5</accession>
<reference evidence="2" key="1">
    <citation type="journal article" date="2017" name="Nat. Ecol. Evol.">
        <title>Genome expansion and lineage-specific genetic innovations in the forest pathogenic fungi Armillaria.</title>
        <authorList>
            <person name="Sipos G."/>
            <person name="Prasanna A.N."/>
            <person name="Walter M.C."/>
            <person name="O'Connor E."/>
            <person name="Balint B."/>
            <person name="Krizsan K."/>
            <person name="Kiss B."/>
            <person name="Hess J."/>
            <person name="Varga T."/>
            <person name="Slot J."/>
            <person name="Riley R."/>
            <person name="Boka B."/>
            <person name="Rigling D."/>
            <person name="Barry K."/>
            <person name="Lee J."/>
            <person name="Mihaltcheva S."/>
            <person name="LaButti K."/>
            <person name="Lipzen A."/>
            <person name="Waldron R."/>
            <person name="Moloney N.M."/>
            <person name="Sperisen C."/>
            <person name="Kredics L."/>
            <person name="Vagvoelgyi C."/>
            <person name="Patrignani A."/>
            <person name="Fitzpatrick D."/>
            <person name="Nagy I."/>
            <person name="Doyle S."/>
            <person name="Anderson J.B."/>
            <person name="Grigoriev I.V."/>
            <person name="Gueldener U."/>
            <person name="Muensterkoetter M."/>
            <person name="Nagy L.G."/>
        </authorList>
    </citation>
    <scope>NUCLEOTIDE SEQUENCE [LARGE SCALE GENOMIC DNA]</scope>
    <source>
        <strain evidence="2">C18/9</strain>
    </source>
</reference>
<dbReference type="Proteomes" id="UP000219338">
    <property type="component" value="Unassembled WGS sequence"/>
</dbReference>
<evidence type="ECO:0000313" key="1">
    <source>
        <dbReference type="EMBL" id="SJL14991.1"/>
    </source>
</evidence>
<organism evidence="1 2">
    <name type="scientific">Armillaria ostoyae</name>
    <name type="common">Armillaria root rot fungus</name>
    <dbReference type="NCBI Taxonomy" id="47428"/>
    <lineage>
        <taxon>Eukaryota</taxon>
        <taxon>Fungi</taxon>
        <taxon>Dikarya</taxon>
        <taxon>Basidiomycota</taxon>
        <taxon>Agaricomycotina</taxon>
        <taxon>Agaricomycetes</taxon>
        <taxon>Agaricomycetidae</taxon>
        <taxon>Agaricales</taxon>
        <taxon>Marasmiineae</taxon>
        <taxon>Physalacriaceae</taxon>
        <taxon>Armillaria</taxon>
    </lineage>
</organism>
<keyword evidence="2" id="KW-1185">Reference proteome</keyword>
<proteinExistence type="predicted"/>
<name>A0A284S1U5_ARMOS</name>
<dbReference type="EMBL" id="FUEG01000026">
    <property type="protein sequence ID" value="SJL14991.1"/>
    <property type="molecule type" value="Genomic_DNA"/>
</dbReference>
<protein>
    <submittedName>
        <fullName evidence="1">Uncharacterized protein</fullName>
    </submittedName>
</protein>
<sequence>MVYLSPGWDDYVPARTISLVGKTSFGHLFEMTSASRRGDYSVVASTWYDLAKQIFKRDAEGRLASKQDRFLLLHWLQAIHGYKKLDERTPPVRSFG</sequence>
<gene>
    <name evidence="1" type="ORF">ARMOST_18470</name>
</gene>